<keyword evidence="3" id="KW-1185">Reference proteome</keyword>
<feature type="transmembrane region" description="Helical" evidence="1">
    <location>
        <begin position="16"/>
        <end position="38"/>
    </location>
</feature>
<gene>
    <name evidence="2" type="ORF">K1I41_12225</name>
</gene>
<reference evidence="2 3" key="1">
    <citation type="submission" date="2021-07" db="EMBL/GenBank/DDBJ databases">
        <title>Flavobacterium WSW3-B6 sp.nov, isolated from seaweed.</title>
        <authorList>
            <person name="Muhammad N."/>
            <person name="Ho H."/>
            <person name="Lee Y.-J."/>
            <person name="Nguyen T."/>
            <person name="Ho J."/>
            <person name="Kim S.-G."/>
        </authorList>
    </citation>
    <scope>NUCLEOTIDE SEQUENCE [LARGE SCALE GENOMIC DNA]</scope>
    <source>
        <strain evidence="2 3">WSW3-B6</strain>
    </source>
</reference>
<dbReference type="RefSeq" id="WP_220640616.1">
    <property type="nucleotide sequence ID" value="NZ_CP080429.1"/>
</dbReference>
<evidence type="ECO:0008006" key="4">
    <source>
        <dbReference type="Google" id="ProtNLM"/>
    </source>
</evidence>
<evidence type="ECO:0000313" key="2">
    <source>
        <dbReference type="EMBL" id="QYJ68273.1"/>
    </source>
</evidence>
<sequence>MALLKKVKSATLMETLVATVLIVIVFIVASLILNNLLFNSFSKRTHDIETRIYELEYQVKNDNIQLPYQETFNNWEIELKIEKDNEKIWLYADAKNKLNKKEVSKSSIYGTAR</sequence>
<dbReference type="EMBL" id="CP080429">
    <property type="protein sequence ID" value="QYJ68273.1"/>
    <property type="molecule type" value="Genomic_DNA"/>
</dbReference>
<keyword evidence="1" id="KW-0472">Membrane</keyword>
<name>A0ABX8V827_9FLAO</name>
<accession>A0ABX8V827</accession>
<dbReference type="Proteomes" id="UP000825381">
    <property type="component" value="Chromosome"/>
</dbReference>
<keyword evidence="1" id="KW-0812">Transmembrane</keyword>
<evidence type="ECO:0000313" key="3">
    <source>
        <dbReference type="Proteomes" id="UP000825381"/>
    </source>
</evidence>
<evidence type="ECO:0000256" key="1">
    <source>
        <dbReference type="SAM" id="Phobius"/>
    </source>
</evidence>
<protein>
    <recommendedName>
        <fullName evidence="4">Prepilin-type N-terminal cleavage/methylation domain-containing protein</fullName>
    </recommendedName>
</protein>
<keyword evidence="1" id="KW-1133">Transmembrane helix</keyword>
<proteinExistence type="predicted"/>
<organism evidence="2 3">
    <name type="scientific">Flavobacterium litorale</name>
    <dbReference type="NCBI Taxonomy" id="2856519"/>
    <lineage>
        <taxon>Bacteria</taxon>
        <taxon>Pseudomonadati</taxon>
        <taxon>Bacteroidota</taxon>
        <taxon>Flavobacteriia</taxon>
        <taxon>Flavobacteriales</taxon>
        <taxon>Flavobacteriaceae</taxon>
        <taxon>Flavobacterium</taxon>
    </lineage>
</organism>